<dbReference type="GO" id="GO:0003676">
    <property type="term" value="F:nucleic acid binding"/>
    <property type="evidence" value="ECO:0007669"/>
    <property type="project" value="InterPro"/>
</dbReference>
<accession>A0A9P0CWT8</accession>
<sequence>MVYEMRAKKEHVNFDTLLANLREIQIGEFGRTNLWKLLKEIGFRFKKEDNRKALCEKNIVVHKRIHFLREYTRLKENGASFIYLDEIWIFSKGGTKRIWQDENIKSIKHTNGEGKRHIILHAGGKNGFVDGAGLIFCSKSKSEDYHDNMNSDMFIKWLNEKLLPNLGEPSVIVLDNASYHT</sequence>
<gene>
    <name evidence="1" type="ORF">PSYICH_LOCUS9785</name>
</gene>
<dbReference type="AlphaFoldDB" id="A0A9P0CWT8"/>
<dbReference type="OrthoDB" id="6770629at2759"/>
<dbReference type="PANTHER" id="PTHR33939:SF1">
    <property type="entry name" value="DUF4371 DOMAIN-CONTAINING PROTEIN"/>
    <property type="match status" value="1"/>
</dbReference>
<reference evidence="1" key="1">
    <citation type="submission" date="2022-01" db="EMBL/GenBank/DDBJ databases">
        <authorList>
            <person name="King R."/>
        </authorList>
    </citation>
    <scope>NUCLEOTIDE SEQUENCE</scope>
</reference>
<dbReference type="InterPro" id="IPR036397">
    <property type="entry name" value="RNaseH_sf"/>
</dbReference>
<dbReference type="EMBL" id="OV651816">
    <property type="protein sequence ID" value="CAH1109771.1"/>
    <property type="molecule type" value="Genomic_DNA"/>
</dbReference>
<name>A0A9P0CWT8_9CUCU</name>
<protein>
    <submittedName>
        <fullName evidence="1">Uncharacterized protein</fullName>
    </submittedName>
</protein>
<dbReference type="Proteomes" id="UP001153636">
    <property type="component" value="Chromosome 4"/>
</dbReference>
<keyword evidence="2" id="KW-1185">Reference proteome</keyword>
<organism evidence="1 2">
    <name type="scientific">Psylliodes chrysocephalus</name>
    <dbReference type="NCBI Taxonomy" id="3402493"/>
    <lineage>
        <taxon>Eukaryota</taxon>
        <taxon>Metazoa</taxon>
        <taxon>Ecdysozoa</taxon>
        <taxon>Arthropoda</taxon>
        <taxon>Hexapoda</taxon>
        <taxon>Insecta</taxon>
        <taxon>Pterygota</taxon>
        <taxon>Neoptera</taxon>
        <taxon>Endopterygota</taxon>
        <taxon>Coleoptera</taxon>
        <taxon>Polyphaga</taxon>
        <taxon>Cucujiformia</taxon>
        <taxon>Chrysomeloidea</taxon>
        <taxon>Chrysomelidae</taxon>
        <taxon>Galerucinae</taxon>
        <taxon>Alticini</taxon>
        <taxon>Psylliodes</taxon>
    </lineage>
</organism>
<dbReference type="PANTHER" id="PTHR33939">
    <property type="entry name" value="PROTEIN CBG22215"/>
    <property type="match status" value="1"/>
</dbReference>
<evidence type="ECO:0000313" key="2">
    <source>
        <dbReference type="Proteomes" id="UP001153636"/>
    </source>
</evidence>
<dbReference type="Gene3D" id="3.30.420.10">
    <property type="entry name" value="Ribonuclease H-like superfamily/Ribonuclease H"/>
    <property type="match status" value="1"/>
</dbReference>
<proteinExistence type="predicted"/>
<evidence type="ECO:0000313" key="1">
    <source>
        <dbReference type="EMBL" id="CAH1109771.1"/>
    </source>
</evidence>